<dbReference type="GO" id="GO:0051539">
    <property type="term" value="F:4 iron, 4 sulfur cluster binding"/>
    <property type="evidence" value="ECO:0007669"/>
    <property type="project" value="UniProtKB-KW"/>
</dbReference>
<comment type="pathway">
    <text evidence="2 14">Porphyrin-containing compound metabolism; protoporphyrin-IX biosynthesis; protoporphyrinogen-IX from coproporphyrinogen-III (AdoMet route): step 1/1.</text>
</comment>
<dbReference type="SFLD" id="SFLDG01082">
    <property type="entry name" value="B12-binding_domain_containing"/>
    <property type="match status" value="1"/>
</dbReference>
<dbReference type="InterPro" id="IPR010723">
    <property type="entry name" value="HemN_C"/>
</dbReference>
<feature type="binding site" evidence="15">
    <location>
        <position position="179"/>
    </location>
    <ligand>
        <name>S-adenosyl-L-methionine</name>
        <dbReference type="ChEBI" id="CHEBI:59789"/>
        <label>2</label>
    </ligand>
</feature>
<dbReference type="PROSITE" id="PS51918">
    <property type="entry name" value="RADICAL_SAM"/>
    <property type="match status" value="1"/>
</dbReference>
<keyword evidence="11 14" id="KW-0411">Iron-sulfur</keyword>
<evidence type="ECO:0000256" key="7">
    <source>
        <dbReference type="ARBA" id="ARBA00022691"/>
    </source>
</evidence>
<evidence type="ECO:0000256" key="12">
    <source>
        <dbReference type="ARBA" id="ARBA00023244"/>
    </source>
</evidence>
<evidence type="ECO:0000256" key="8">
    <source>
        <dbReference type="ARBA" id="ARBA00022723"/>
    </source>
</evidence>
<evidence type="ECO:0000256" key="3">
    <source>
        <dbReference type="ARBA" id="ARBA00005493"/>
    </source>
</evidence>
<evidence type="ECO:0000256" key="6">
    <source>
        <dbReference type="ARBA" id="ARBA00022490"/>
    </source>
</evidence>
<feature type="binding site" evidence="16">
    <location>
        <position position="64"/>
    </location>
    <ligand>
        <name>[4Fe-4S] cluster</name>
        <dbReference type="ChEBI" id="CHEBI:49883"/>
        <note>4Fe-4S-S-AdoMet</note>
    </ligand>
</feature>
<dbReference type="InterPro" id="IPR013785">
    <property type="entry name" value="Aldolase_TIM"/>
</dbReference>
<evidence type="ECO:0000256" key="10">
    <source>
        <dbReference type="ARBA" id="ARBA00023004"/>
    </source>
</evidence>
<dbReference type="InterPro" id="IPR007197">
    <property type="entry name" value="rSAM"/>
</dbReference>
<dbReference type="PANTHER" id="PTHR13932:SF6">
    <property type="entry name" value="OXYGEN-INDEPENDENT COPROPORPHYRINOGEN III OXIDASE"/>
    <property type="match status" value="1"/>
</dbReference>
<dbReference type="PANTHER" id="PTHR13932">
    <property type="entry name" value="COPROPORPHYRINIGEN III OXIDASE"/>
    <property type="match status" value="1"/>
</dbReference>
<keyword evidence="19" id="KW-1185">Reference proteome</keyword>
<feature type="binding site" evidence="15">
    <location>
        <position position="238"/>
    </location>
    <ligand>
        <name>S-adenosyl-L-methionine</name>
        <dbReference type="ChEBI" id="CHEBI:59789"/>
        <label>2</label>
    </ligand>
</feature>
<feature type="binding site" evidence="15">
    <location>
        <position position="140"/>
    </location>
    <ligand>
        <name>S-adenosyl-L-methionine</name>
        <dbReference type="ChEBI" id="CHEBI:59789"/>
        <label>1</label>
    </ligand>
</feature>
<keyword evidence="7 14" id="KW-0949">S-adenosyl-L-methionine</keyword>
<dbReference type="OrthoDB" id="9808022at2"/>
<dbReference type="InterPro" id="IPR006638">
    <property type="entry name" value="Elp3/MiaA/NifB-like_rSAM"/>
</dbReference>
<evidence type="ECO:0000256" key="4">
    <source>
        <dbReference type="ARBA" id="ARBA00011245"/>
    </source>
</evidence>
<dbReference type="GO" id="GO:0051989">
    <property type="term" value="F:coproporphyrinogen dehydrogenase activity"/>
    <property type="evidence" value="ECO:0007669"/>
    <property type="project" value="UniProtKB-EC"/>
</dbReference>
<keyword evidence="8 14" id="KW-0479">Metal-binding</keyword>
<feature type="binding site" evidence="15">
    <location>
        <position position="204"/>
    </location>
    <ligand>
        <name>S-adenosyl-L-methionine</name>
        <dbReference type="ChEBI" id="CHEBI:59789"/>
        <label>2</label>
    </ligand>
</feature>
<evidence type="ECO:0000256" key="11">
    <source>
        <dbReference type="ARBA" id="ARBA00023014"/>
    </source>
</evidence>
<feature type="binding site" evidence="15">
    <location>
        <begin position="63"/>
        <end position="65"/>
    </location>
    <ligand>
        <name>S-adenosyl-L-methionine</name>
        <dbReference type="ChEBI" id="CHEBI:59789"/>
        <label>2</label>
    </ligand>
</feature>
<dbReference type="AlphaFoldDB" id="A0A2T1HP79"/>
<dbReference type="GO" id="GO:0005737">
    <property type="term" value="C:cytoplasm"/>
    <property type="evidence" value="ECO:0007669"/>
    <property type="project" value="UniProtKB-SubCell"/>
</dbReference>
<dbReference type="EMBL" id="PVZS01000025">
    <property type="protein sequence ID" value="PSC03446.1"/>
    <property type="molecule type" value="Genomic_DNA"/>
</dbReference>
<evidence type="ECO:0000256" key="1">
    <source>
        <dbReference type="ARBA" id="ARBA00004496"/>
    </source>
</evidence>
<dbReference type="GO" id="GO:0006782">
    <property type="term" value="P:protoporphyrinogen IX biosynthetic process"/>
    <property type="evidence" value="ECO:0007669"/>
    <property type="project" value="UniProtKB-UniPathway"/>
</dbReference>
<dbReference type="InterPro" id="IPR004558">
    <property type="entry name" value="Coprogen_oxidase_HemN"/>
</dbReference>
<feature type="binding site" evidence="16">
    <location>
        <position position="57"/>
    </location>
    <ligand>
        <name>[4Fe-4S] cluster</name>
        <dbReference type="ChEBI" id="CHEBI:49883"/>
        <note>4Fe-4S-S-AdoMet</note>
    </ligand>
</feature>
<dbReference type="SFLD" id="SFLDG01065">
    <property type="entry name" value="anaerobic_coproporphyrinogen-I"/>
    <property type="match status" value="1"/>
</dbReference>
<protein>
    <recommendedName>
        <fullName evidence="14">Coproporphyrinogen-III oxidase</fullName>
        <ecNumber evidence="14">1.3.98.3</ecNumber>
    </recommendedName>
</protein>
<keyword evidence="9 14" id="KW-0560">Oxidoreductase</keyword>
<evidence type="ECO:0000313" key="19">
    <source>
        <dbReference type="Proteomes" id="UP000239772"/>
    </source>
</evidence>
<dbReference type="Pfam" id="PF06969">
    <property type="entry name" value="HemN_C"/>
    <property type="match status" value="1"/>
</dbReference>
<evidence type="ECO:0000256" key="2">
    <source>
        <dbReference type="ARBA" id="ARBA00004785"/>
    </source>
</evidence>
<dbReference type="EC" id="1.3.98.3" evidence="14"/>
<dbReference type="SFLD" id="SFLDS00029">
    <property type="entry name" value="Radical_SAM"/>
    <property type="match status" value="1"/>
</dbReference>
<dbReference type="GO" id="GO:0004109">
    <property type="term" value="F:coproporphyrinogen oxidase activity"/>
    <property type="evidence" value="ECO:0007669"/>
    <property type="project" value="InterPro"/>
</dbReference>
<dbReference type="CDD" id="cd01335">
    <property type="entry name" value="Radical_SAM"/>
    <property type="match status" value="1"/>
</dbReference>
<comment type="caution">
    <text evidence="18">The sequence shown here is derived from an EMBL/GenBank/DDBJ whole genome shotgun (WGS) entry which is preliminary data.</text>
</comment>
<dbReference type="NCBIfam" id="TIGR00538">
    <property type="entry name" value="hemN"/>
    <property type="match status" value="1"/>
</dbReference>
<dbReference type="GO" id="GO:0046872">
    <property type="term" value="F:metal ion binding"/>
    <property type="evidence" value="ECO:0007669"/>
    <property type="project" value="UniProtKB-KW"/>
</dbReference>
<gene>
    <name evidence="18" type="primary">hemN</name>
    <name evidence="18" type="ORF">SLNSH_18840</name>
</gene>
<dbReference type="Proteomes" id="UP000239772">
    <property type="component" value="Unassembled WGS sequence"/>
</dbReference>
<dbReference type="Gene3D" id="1.10.10.920">
    <property type="match status" value="1"/>
</dbReference>
<dbReference type="PIRSF" id="PIRSF000167">
    <property type="entry name" value="HemN"/>
    <property type="match status" value="1"/>
</dbReference>
<keyword evidence="12 14" id="KW-0627">Porphyrin biosynthesis</keyword>
<feature type="binding site" evidence="15">
    <location>
        <begin position="108"/>
        <end position="109"/>
    </location>
    <ligand>
        <name>S-adenosyl-L-methionine</name>
        <dbReference type="ChEBI" id="CHEBI:59789"/>
        <label>2</label>
    </ligand>
</feature>
<feature type="binding site" evidence="15">
    <location>
        <position position="167"/>
    </location>
    <ligand>
        <name>S-adenosyl-L-methionine</name>
        <dbReference type="ChEBI" id="CHEBI:59789"/>
        <label>2</label>
    </ligand>
</feature>
<dbReference type="SUPFAM" id="SSF102114">
    <property type="entry name" value="Radical SAM enzymes"/>
    <property type="match status" value="1"/>
</dbReference>
<sequence>MTLPSSLILAEKSVPRYTSYPTAPHFTPAVDASVAKHWLGELNRDASLSVYLHVPYCRAICNYCGCNTKAARRDEPLDDYTETLLAEIDVVADATPARRITHIHWGGGTPSLLGPERLARLADKLASRFDFGAIVEHAIELDPRTVDENLARGLARIGVNRTSLGVQDLNLHVQKAIGRVQPYETVARCVDMLRAVGIEAINLDLMYGLPHQGVDDVVRTAELAAGLEPSRFAIFGYAHVPWFKPHQRLIDAAALPGAAERLQQADAARAALVGRGYEEIGLDHFARPDDPMAVASREGSLRRNFQGYTTDLADALIGLGASSIGRVPKGYVQNAVDVPGWRRAVEAGQLSIVKGVAFSADDHVRASVIERLMCDFAVDFGEIAAGAYGRQEALDDAIPPLRDLERDGVLHLDGRRVTLTDEGKPFMRLAAAAFDAYLRKGTGRHSAAV</sequence>
<dbReference type="Pfam" id="PF04055">
    <property type="entry name" value="Radical_SAM"/>
    <property type="match status" value="1"/>
</dbReference>
<evidence type="ECO:0000313" key="18">
    <source>
        <dbReference type="EMBL" id="PSC03446.1"/>
    </source>
</evidence>
<comment type="catalytic activity">
    <reaction evidence="13 14">
        <text>coproporphyrinogen III + 2 S-adenosyl-L-methionine = protoporphyrinogen IX + 2 5'-deoxyadenosine + 2 L-methionine + 2 CO2</text>
        <dbReference type="Rhea" id="RHEA:15425"/>
        <dbReference type="ChEBI" id="CHEBI:16526"/>
        <dbReference type="ChEBI" id="CHEBI:17319"/>
        <dbReference type="ChEBI" id="CHEBI:57307"/>
        <dbReference type="ChEBI" id="CHEBI:57309"/>
        <dbReference type="ChEBI" id="CHEBI:57844"/>
        <dbReference type="ChEBI" id="CHEBI:59789"/>
        <dbReference type="EC" id="1.3.98.3"/>
    </reaction>
</comment>
<evidence type="ECO:0000256" key="13">
    <source>
        <dbReference type="ARBA" id="ARBA00048321"/>
    </source>
</evidence>
<name>A0A2T1HP79_9HYPH</name>
<evidence type="ECO:0000256" key="16">
    <source>
        <dbReference type="PIRSR" id="PIRSR000167-2"/>
    </source>
</evidence>
<feature type="binding site" evidence="15">
    <location>
        <position position="107"/>
    </location>
    <ligand>
        <name>S-adenosyl-L-methionine</name>
        <dbReference type="ChEBI" id="CHEBI:59789"/>
        <label>1</label>
    </ligand>
</feature>
<dbReference type="RefSeq" id="WP_106338729.1">
    <property type="nucleotide sequence ID" value="NZ_PVZS01000025.1"/>
</dbReference>
<feature type="binding site" evidence="15">
    <location>
        <position position="51"/>
    </location>
    <ligand>
        <name>S-adenosyl-L-methionine</name>
        <dbReference type="ChEBI" id="CHEBI:59789"/>
        <label>1</label>
    </ligand>
</feature>
<dbReference type="InterPro" id="IPR058240">
    <property type="entry name" value="rSAM_sf"/>
</dbReference>
<keyword evidence="6 14" id="KW-0963">Cytoplasm</keyword>
<dbReference type="InterPro" id="IPR034505">
    <property type="entry name" value="Coproporphyrinogen-III_oxidase"/>
</dbReference>
<evidence type="ECO:0000256" key="14">
    <source>
        <dbReference type="PIRNR" id="PIRNR000167"/>
    </source>
</evidence>
<comment type="cofactor">
    <cofactor evidence="14 16">
        <name>[4Fe-4S] cluster</name>
        <dbReference type="ChEBI" id="CHEBI:49883"/>
    </cofactor>
    <text evidence="14 16">Binds 1 [4Fe-4S] cluster. The cluster is coordinated with 3 cysteines and an exchangeable S-adenosyl-L-methionine.</text>
</comment>
<keyword evidence="5 14" id="KW-0004">4Fe-4S</keyword>
<keyword evidence="10 14" id="KW-0408">Iron</keyword>
<feature type="domain" description="Radical SAM core" evidence="17">
    <location>
        <begin position="42"/>
        <end position="275"/>
    </location>
</feature>
<accession>A0A2T1HP79</accession>
<dbReference type="UniPathway" id="UPA00251">
    <property type="reaction ID" value="UER00323"/>
</dbReference>
<reference evidence="19" key="1">
    <citation type="submission" date="2018-03" db="EMBL/GenBank/DDBJ databases">
        <authorList>
            <person name="Sun L."/>
            <person name="Liu H."/>
            <person name="Chen W."/>
            <person name="Huang K."/>
            <person name="Liu W."/>
            <person name="Gao X."/>
        </authorList>
    </citation>
    <scope>NUCLEOTIDE SEQUENCE [LARGE SCALE GENOMIC DNA]</scope>
    <source>
        <strain evidence="19">SH9</strain>
    </source>
</reference>
<comment type="subunit">
    <text evidence="4">Monomer.</text>
</comment>
<evidence type="ECO:0000256" key="15">
    <source>
        <dbReference type="PIRSR" id="PIRSR000167-1"/>
    </source>
</evidence>
<dbReference type="SMART" id="SM00729">
    <property type="entry name" value="Elp3"/>
    <property type="match status" value="1"/>
</dbReference>
<evidence type="ECO:0000256" key="5">
    <source>
        <dbReference type="ARBA" id="ARBA00022485"/>
    </source>
</evidence>
<feature type="binding site" evidence="16">
    <location>
        <position position="61"/>
    </location>
    <ligand>
        <name>[4Fe-4S] cluster</name>
        <dbReference type="ChEBI" id="CHEBI:49883"/>
        <note>4Fe-4S-S-AdoMet</note>
    </ligand>
</feature>
<feature type="binding site" evidence="15">
    <location>
        <position position="324"/>
    </location>
    <ligand>
        <name>S-adenosyl-L-methionine</name>
        <dbReference type="ChEBI" id="CHEBI:59789"/>
        <label>1</label>
    </ligand>
</feature>
<comment type="similarity">
    <text evidence="3 14">Belongs to the anaerobic coproporphyrinogen-III oxidase family.</text>
</comment>
<evidence type="ECO:0000259" key="17">
    <source>
        <dbReference type="PROSITE" id="PS51918"/>
    </source>
</evidence>
<proteinExistence type="inferred from homology"/>
<evidence type="ECO:0000256" key="9">
    <source>
        <dbReference type="ARBA" id="ARBA00023002"/>
    </source>
</evidence>
<comment type="subcellular location">
    <subcellularLocation>
        <location evidence="1 14">Cytoplasm</location>
    </subcellularLocation>
</comment>
<dbReference type="Gene3D" id="3.20.20.70">
    <property type="entry name" value="Aldolase class I"/>
    <property type="match status" value="1"/>
</dbReference>
<organism evidence="18 19">
    <name type="scientific">Alsobacter soli</name>
    <dbReference type="NCBI Taxonomy" id="2109933"/>
    <lineage>
        <taxon>Bacteria</taxon>
        <taxon>Pseudomonadati</taxon>
        <taxon>Pseudomonadota</taxon>
        <taxon>Alphaproteobacteria</taxon>
        <taxon>Hyphomicrobiales</taxon>
        <taxon>Alsobacteraceae</taxon>
        <taxon>Alsobacter</taxon>
    </lineage>
</organism>